<dbReference type="RefSeq" id="WP_183646797.1">
    <property type="nucleotide sequence ID" value="NZ_JACHWU010000001.1"/>
</dbReference>
<protein>
    <submittedName>
        <fullName evidence="1">Uncharacterized protein</fullName>
    </submittedName>
</protein>
<accession>A0A839RW62</accession>
<dbReference type="EMBL" id="JACHWU010000001">
    <property type="protein sequence ID" value="MBB3049405.1"/>
    <property type="molecule type" value="Genomic_DNA"/>
</dbReference>
<dbReference type="Proteomes" id="UP000550714">
    <property type="component" value="Unassembled WGS sequence"/>
</dbReference>
<evidence type="ECO:0000313" key="1">
    <source>
        <dbReference type="EMBL" id="MBB3049405.1"/>
    </source>
</evidence>
<dbReference type="AlphaFoldDB" id="A0A839RW62"/>
<reference evidence="1 2" key="1">
    <citation type="submission" date="2020-08" db="EMBL/GenBank/DDBJ databases">
        <title>Genomic Encyclopedia of Type Strains, Phase III (KMG-III): the genomes of soil and plant-associated and newly described type strains.</title>
        <authorList>
            <person name="Whitman W."/>
        </authorList>
    </citation>
    <scope>NUCLEOTIDE SEQUENCE [LARGE SCALE GENOMIC DNA]</scope>
    <source>
        <strain evidence="1 2">CECT 8577</strain>
    </source>
</reference>
<gene>
    <name evidence="1" type="ORF">FHS23_000400</name>
</gene>
<keyword evidence="2" id="KW-1185">Reference proteome</keyword>
<sequence>MADVAAIEEALTTQHLEEFAPAAPPQAADVAVPSVRATARRLRREAVQGLPRWRVGERRKAKRAAKASAPDVAAAAREEALEEQRRAQAAADAEWDALLNNDSEMIMAVLEAAFEDNSSPAAPIDCRADSATVVIVIGSANVVPDQQLATTPSGEPTLRKRTKTERNSVYMNFLGSTVLATVKEAFAVAPGLYTIEVLVVRKDEDASSPDDYIAAIYAAHFHRDRVNDIPWDRVDLVHELMTADDALLRRRGQAGTVAPLGLEHEPELADVVRRIRDSLHN</sequence>
<evidence type="ECO:0000313" key="2">
    <source>
        <dbReference type="Proteomes" id="UP000550714"/>
    </source>
</evidence>
<comment type="caution">
    <text evidence="1">The sequence shown here is derived from an EMBL/GenBank/DDBJ whole genome shotgun (WGS) entry which is preliminary data.</text>
</comment>
<proteinExistence type="predicted"/>
<name>A0A839RW62_9PSEU</name>
<organism evidence="1 2">
    <name type="scientific">Prauserella isguenensis</name>
    <dbReference type="NCBI Taxonomy" id="1470180"/>
    <lineage>
        <taxon>Bacteria</taxon>
        <taxon>Bacillati</taxon>
        <taxon>Actinomycetota</taxon>
        <taxon>Actinomycetes</taxon>
        <taxon>Pseudonocardiales</taxon>
        <taxon>Pseudonocardiaceae</taxon>
        <taxon>Prauserella</taxon>
    </lineage>
</organism>